<sequence>MHREGCDRVVRARLTYTLFFSSSIHEPSACSGLERKATAKELIEEHASDEQQAQSRKLPDTRSITELQA</sequence>
<feature type="region of interest" description="Disordered" evidence="1">
    <location>
        <begin position="42"/>
        <end position="69"/>
    </location>
</feature>
<reference evidence="2" key="1">
    <citation type="submission" date="2018-12" db="EMBL/GenBank/DDBJ databases">
        <title>Novel natural products biosynthetic potential of the class Ktedonobacteria.</title>
        <authorList>
            <person name="Zheng Y."/>
            <person name="Saitou A."/>
            <person name="Wang C.M."/>
            <person name="Toyoda A."/>
            <person name="Minakuchi Y."/>
            <person name="Sekiguchi Y."/>
            <person name="Ueda K."/>
            <person name="Takano H."/>
            <person name="Sakai Y."/>
            <person name="Yokota A."/>
            <person name="Yabe S."/>
        </authorList>
    </citation>
    <scope>NUCLEOTIDE SEQUENCE</scope>
    <source>
        <strain evidence="2">COM3</strain>
    </source>
</reference>
<evidence type="ECO:0000313" key="2">
    <source>
        <dbReference type="EMBL" id="BBH85374.1"/>
    </source>
</evidence>
<organism evidence="2">
    <name type="scientific">Thermosporothrix sp. COM3</name>
    <dbReference type="NCBI Taxonomy" id="2490863"/>
    <lineage>
        <taxon>Bacteria</taxon>
        <taxon>Bacillati</taxon>
        <taxon>Chloroflexota</taxon>
        <taxon>Ktedonobacteria</taxon>
        <taxon>Ktedonobacterales</taxon>
        <taxon>Thermosporotrichaceae</taxon>
        <taxon>Thermosporothrix</taxon>
    </lineage>
</organism>
<dbReference type="EMBL" id="AP019376">
    <property type="protein sequence ID" value="BBH85374.1"/>
    <property type="molecule type" value="Genomic_DNA"/>
</dbReference>
<proteinExistence type="predicted"/>
<name>A0A455SJY8_9CHLR</name>
<protein>
    <submittedName>
        <fullName evidence="2">Uncharacterized protein</fullName>
    </submittedName>
</protein>
<dbReference type="AlphaFoldDB" id="A0A455SJY8"/>
<accession>A0A455SJY8</accession>
<gene>
    <name evidence="2" type="ORF">KTC_01250</name>
</gene>
<evidence type="ECO:0000256" key="1">
    <source>
        <dbReference type="SAM" id="MobiDB-lite"/>
    </source>
</evidence>